<organism evidence="2 3">
    <name type="scientific">Pleuronectes platessa</name>
    <name type="common">European plaice</name>
    <dbReference type="NCBI Taxonomy" id="8262"/>
    <lineage>
        <taxon>Eukaryota</taxon>
        <taxon>Metazoa</taxon>
        <taxon>Chordata</taxon>
        <taxon>Craniata</taxon>
        <taxon>Vertebrata</taxon>
        <taxon>Euteleostomi</taxon>
        <taxon>Actinopterygii</taxon>
        <taxon>Neopterygii</taxon>
        <taxon>Teleostei</taxon>
        <taxon>Neoteleostei</taxon>
        <taxon>Acanthomorphata</taxon>
        <taxon>Carangaria</taxon>
        <taxon>Pleuronectiformes</taxon>
        <taxon>Pleuronectoidei</taxon>
        <taxon>Pleuronectidae</taxon>
        <taxon>Pleuronectes</taxon>
    </lineage>
</organism>
<feature type="region of interest" description="Disordered" evidence="1">
    <location>
        <begin position="1"/>
        <end position="209"/>
    </location>
</feature>
<name>A0A9N7UMB5_PLEPL</name>
<feature type="compositionally biased region" description="Basic residues" evidence="1">
    <location>
        <begin position="94"/>
        <end position="103"/>
    </location>
</feature>
<gene>
    <name evidence="2" type="ORF">PLEPLA_LOCUS23103</name>
</gene>
<sequence length="209" mass="23588">MELHVRRERRRKSQKETSRTPDVTSAQKQLRSEETPISSCRPFVPPEARKLSILVETTSCDPSRRATHRSVKNQVTRRERSVHSDGRGTSSYKNRVRNRHQKRTGTCGRPASERAAEVRIQRGSTRGGIDVREMKTGALYGSESPKPSHDEEETRKKQSMNSLQKQTQPRLCVLREDKPPAAANPPGHGATDPSNKDIRHHATLSASIR</sequence>
<feature type="compositionally biased region" description="Low complexity" evidence="1">
    <location>
        <begin position="180"/>
        <end position="190"/>
    </location>
</feature>
<feature type="compositionally biased region" description="Basic and acidic residues" evidence="1">
    <location>
        <begin position="146"/>
        <end position="156"/>
    </location>
</feature>
<protein>
    <submittedName>
        <fullName evidence="2">Uncharacterized protein</fullName>
    </submittedName>
</protein>
<dbReference type="EMBL" id="CADEAL010001723">
    <property type="protein sequence ID" value="CAB1435005.1"/>
    <property type="molecule type" value="Genomic_DNA"/>
</dbReference>
<accession>A0A9N7UMB5</accession>
<feature type="compositionally biased region" description="Basic and acidic residues" evidence="1">
    <location>
        <begin position="111"/>
        <end position="120"/>
    </location>
</feature>
<feature type="compositionally biased region" description="Polar residues" evidence="1">
    <location>
        <begin position="159"/>
        <end position="169"/>
    </location>
</feature>
<evidence type="ECO:0000313" key="3">
    <source>
        <dbReference type="Proteomes" id="UP001153269"/>
    </source>
</evidence>
<feature type="compositionally biased region" description="Polar residues" evidence="1">
    <location>
        <begin position="20"/>
        <end position="29"/>
    </location>
</feature>
<evidence type="ECO:0000313" key="2">
    <source>
        <dbReference type="EMBL" id="CAB1435005.1"/>
    </source>
</evidence>
<feature type="compositionally biased region" description="Basic residues" evidence="1">
    <location>
        <begin position="1"/>
        <end position="13"/>
    </location>
</feature>
<reference evidence="2" key="1">
    <citation type="submission" date="2020-03" db="EMBL/GenBank/DDBJ databases">
        <authorList>
            <person name="Weist P."/>
        </authorList>
    </citation>
    <scope>NUCLEOTIDE SEQUENCE</scope>
</reference>
<comment type="caution">
    <text evidence="2">The sequence shown here is derived from an EMBL/GenBank/DDBJ whole genome shotgun (WGS) entry which is preliminary data.</text>
</comment>
<keyword evidence="3" id="KW-1185">Reference proteome</keyword>
<proteinExistence type="predicted"/>
<dbReference type="AlphaFoldDB" id="A0A9N7UMB5"/>
<feature type="compositionally biased region" description="Basic and acidic residues" evidence="1">
    <location>
        <begin position="76"/>
        <end position="86"/>
    </location>
</feature>
<evidence type="ECO:0000256" key="1">
    <source>
        <dbReference type="SAM" id="MobiDB-lite"/>
    </source>
</evidence>
<dbReference type="Proteomes" id="UP001153269">
    <property type="component" value="Unassembled WGS sequence"/>
</dbReference>